<dbReference type="EMBL" id="WOTE01000004">
    <property type="protein sequence ID" value="NHO39776.1"/>
    <property type="molecule type" value="Genomic_DNA"/>
</dbReference>
<accession>A0A0U5EZE1</accession>
<keyword evidence="4" id="KW-1185">Reference proteome</keyword>
<dbReference type="EMBL" id="LN609302">
    <property type="protein sequence ID" value="CEF53344.1"/>
    <property type="molecule type" value="Genomic_DNA"/>
</dbReference>
<dbReference type="STRING" id="431306.AGA_163"/>
<organism evidence="1 3">
    <name type="scientific">Acetobacter ghanensis</name>
    <dbReference type="NCBI Taxonomy" id="431306"/>
    <lineage>
        <taxon>Bacteria</taxon>
        <taxon>Pseudomonadati</taxon>
        <taxon>Pseudomonadota</taxon>
        <taxon>Alphaproteobacteria</taxon>
        <taxon>Acetobacterales</taxon>
        <taxon>Acetobacteraceae</taxon>
        <taxon>Acetobacter</taxon>
    </lineage>
</organism>
<proteinExistence type="predicted"/>
<evidence type="ECO:0000313" key="2">
    <source>
        <dbReference type="EMBL" id="NHO39776.1"/>
    </source>
</evidence>
<evidence type="ECO:0000313" key="3">
    <source>
        <dbReference type="Proteomes" id="UP000068250"/>
    </source>
</evidence>
<dbReference type="SUPFAM" id="SSF158837">
    <property type="entry name" value="AGR C 984p-like"/>
    <property type="match status" value="5"/>
</dbReference>
<dbReference type="Gene3D" id="1.10.3700.10">
    <property type="entry name" value="AGR C 984p-like"/>
    <property type="match status" value="4"/>
</dbReference>
<evidence type="ECO:0000313" key="1">
    <source>
        <dbReference type="EMBL" id="CEF53344.1"/>
    </source>
</evidence>
<protein>
    <submittedName>
        <fullName evidence="2">DUF1217 domain-containing protein</fullName>
    </submittedName>
</protein>
<dbReference type="PATRIC" id="fig|431306.5.peg.108"/>
<dbReference type="AlphaFoldDB" id="A0A0U5EZE1"/>
<dbReference type="OrthoDB" id="7824597at2"/>
<dbReference type="RefSeq" id="WP_059022546.1">
    <property type="nucleotide sequence ID" value="NZ_JBNZCO010000003.1"/>
</dbReference>
<reference evidence="1" key="1">
    <citation type="submission" date="2014-09" db="EMBL/GenBank/DDBJ databases">
        <authorList>
            <person name="Magalhaes I.L.F."/>
            <person name="Oliveira U."/>
            <person name="Santos F.R."/>
            <person name="Vidigal T.H.D.A."/>
            <person name="Brescovit A.D."/>
            <person name="Santos A.J."/>
        </authorList>
    </citation>
    <scope>NUCLEOTIDE SEQUENCE</scope>
    <source>
        <strain evidence="1">LMG 23848T</strain>
    </source>
</reference>
<gene>
    <name evidence="1" type="primary">flgF</name>
    <name evidence="1" type="ORF">AGA_163</name>
    <name evidence="2" type="ORF">GOB80_08785</name>
</gene>
<dbReference type="InterPro" id="IPR010626">
    <property type="entry name" value="DUF1217"/>
</dbReference>
<dbReference type="Proteomes" id="UP000068250">
    <property type="component" value="Chromosome I"/>
</dbReference>
<reference evidence="2 4" key="3">
    <citation type="journal article" date="2020" name="Int. J. Syst. Evol. Microbiol.">
        <title>Novel acetic acid bacteria from cider fermentations: Acetobacter conturbans sp. nov. and Acetobacter fallax sp. nov.</title>
        <authorList>
            <person name="Sombolestani A.S."/>
            <person name="Cleenwerck I."/>
            <person name="Cnockaert M."/>
            <person name="Borremans W."/>
            <person name="Wieme A.D."/>
            <person name="De Vuyst L."/>
            <person name="Vandamme P."/>
        </authorList>
    </citation>
    <scope>NUCLEOTIDE SEQUENCE [LARGE SCALE GENOMIC DNA]</scope>
    <source>
        <strain evidence="2 4">LMG 23848</strain>
    </source>
</reference>
<dbReference type="Proteomes" id="UP000657200">
    <property type="component" value="Unassembled WGS sequence"/>
</dbReference>
<sequence length="720" mass="74552">MSVSGISPVSQYLMALKNEDAAASNYAKTDVTTKQAVAAFEESAATITTASQLLKNYSTLQVVLGAYGMGSYSSATAIVQKLLTQDPDSSTSLAKSSGNATWLAFADAFKSWGEGGGSVQTTPLTSSTITSIVNEYQTDTTASLTSDISSFKSEAATITTASQLLNNSTVLDVVLSAFGMESLEDDTTVLTSLLTQDPSSSTSLAQTSGNTSWQAFAYTFQAMAKGGGTATSTPFTSSTLSSIALRYQIAVNNAIDTNVNAFKSQAATITSASALMSNSTVLSMVMSNYGLDSSTDNTSILTALLTQDPTSSTSLAQASGSTAWQDFATAFKALGQGDGTATSTPFTSSTITAIASKYTAEIGSETSAAITSFKSDALSMTSVNDLLNDSSSLQVVLGAYGLGSLASDTDVVKTLLTQDPDSSTSLAQTSGNSEWLAFAEAFKTWGQNNGTGSVMSSTLIASISSSFQSNMTSLVQSGISAFASAAATITTASALLANSSVLQVVTGAYGVDAASNETTLVNALLTQDPTSSTSVAAASGNSTWQTFADAFEVWGASGGSVSATPFTSEKIQTIADDYELRQYESSSALSDNGVGNALYFTRTMSSITSLSQLMSDSTLLTVVETVSGYDPDQFGALDYDQQVRLLEKKVDLTKLSTPKQIQQYAEQYLAMLQINPQTPDTPASLLDLFGGDDSDEGILALFDDGSDDSSSSGSIYSSLF</sequence>
<name>A0A0U5EZE1_9PROT</name>
<evidence type="ECO:0000313" key="4">
    <source>
        <dbReference type="Proteomes" id="UP000657200"/>
    </source>
</evidence>
<dbReference type="InterPro" id="IPR023157">
    <property type="entry name" value="AGR-C-984p-like_sf"/>
</dbReference>
<reference evidence="3" key="2">
    <citation type="submission" date="2014-09" db="EMBL/GenBank/DDBJ databases">
        <authorList>
            <person name="Illeghems K.G."/>
        </authorList>
    </citation>
    <scope>NUCLEOTIDE SEQUENCE [LARGE SCALE GENOMIC DNA]</scope>
    <source>
        <strain evidence="3">LMG 23848T</strain>
    </source>
</reference>
<dbReference type="Pfam" id="PF06748">
    <property type="entry name" value="DUF1217"/>
    <property type="match status" value="3"/>
</dbReference>